<dbReference type="AlphaFoldDB" id="B5HA52"/>
<evidence type="ECO:0000256" key="1">
    <source>
        <dbReference type="SAM" id="Phobius"/>
    </source>
</evidence>
<reference evidence="3" key="2">
    <citation type="submission" date="2009-10" db="EMBL/GenBank/DDBJ databases">
        <title>The genome sequence of Streptomyces pristinaespiralis strain ATCC 25486.</title>
        <authorList>
            <consortium name="The Broad Institute Genome Sequencing Platform"/>
            <consortium name="Broad Institute Microbial Sequencing Center"/>
            <person name="Fischbach M."/>
            <person name="Godfrey P."/>
            <person name="Ward D."/>
            <person name="Young S."/>
            <person name="Zeng Q."/>
            <person name="Koehrsen M."/>
            <person name="Alvarado L."/>
            <person name="Berlin A.M."/>
            <person name="Bochicchio J."/>
            <person name="Borenstein D."/>
            <person name="Chapman S.B."/>
            <person name="Chen Z."/>
            <person name="Engels R."/>
            <person name="Freedman E."/>
            <person name="Gellesch M."/>
            <person name="Goldberg J."/>
            <person name="Griggs A."/>
            <person name="Gujja S."/>
            <person name="Heilman E.R."/>
            <person name="Heiman D.I."/>
            <person name="Hepburn T.A."/>
            <person name="Howarth C."/>
            <person name="Jen D."/>
            <person name="Larson L."/>
            <person name="Lewis B."/>
            <person name="Mehta T."/>
            <person name="Park D."/>
            <person name="Pearson M."/>
            <person name="Richards J."/>
            <person name="Roberts A."/>
            <person name="Saif S."/>
            <person name="Shea T.D."/>
            <person name="Shenoy N."/>
            <person name="Sisk P."/>
            <person name="Stolte C."/>
            <person name="Sykes S.N."/>
            <person name="Thomson T."/>
            <person name="Walk T."/>
            <person name="White J."/>
            <person name="Yandava C."/>
            <person name="Straight P."/>
            <person name="Clardy J."/>
            <person name="Hung D."/>
            <person name="Kolter R."/>
            <person name="Mekalanos J."/>
            <person name="Walker S."/>
            <person name="Walsh C.T."/>
            <person name="Wieland-Brown L.C."/>
            <person name="Haas B."/>
            <person name="Nusbaum C."/>
            <person name="Birren B."/>
        </authorList>
    </citation>
    <scope>NUCLEOTIDE SEQUENCE [LARGE SCALE GENOMIC DNA]</scope>
    <source>
        <strain evidence="3">ATCC 25486 / DSM 40338 / CBS 914.69 / JCM 4507 / NBRC 13074 / NRRL 2958 / 5647</strain>
    </source>
</reference>
<reference evidence="3" key="1">
    <citation type="submission" date="2008-02" db="EMBL/GenBank/DDBJ databases">
        <authorList>
            <consortium name="The Broad Institute Genome Sequencing Platform"/>
            <person name="Fischbach M."/>
            <person name="Ward D."/>
            <person name="Young S."/>
            <person name="Jaffe D."/>
            <person name="Gnerre S."/>
            <person name="Berlin A."/>
            <person name="Heiman D."/>
            <person name="Hepburn T."/>
            <person name="Sykes S."/>
            <person name="Alvarado L."/>
            <person name="Kodira C.D."/>
            <person name="Straight P."/>
            <person name="Clardy J."/>
            <person name="Hung D."/>
            <person name="Kolter R."/>
            <person name="Mekalanos J."/>
            <person name="Walker S."/>
            <person name="Walsh C.T."/>
            <person name="Lander E."/>
            <person name="Galagan J."/>
            <person name="Nusbaum C."/>
            <person name="Birren B."/>
        </authorList>
    </citation>
    <scope>NUCLEOTIDE SEQUENCE [LARGE SCALE GENOMIC DNA]</scope>
    <source>
        <strain evidence="3">ATCC 25486 / DSM 40338 / CBS 914.69 / JCM 4507 / NBRC 13074 / NRRL 2958 / 5647</strain>
    </source>
</reference>
<keyword evidence="1" id="KW-1133">Transmembrane helix</keyword>
<dbReference type="EMBL" id="CM000950">
    <property type="protein sequence ID" value="EDY63713.1"/>
    <property type="molecule type" value="Genomic_DNA"/>
</dbReference>
<proteinExistence type="predicted"/>
<evidence type="ECO:0000313" key="3">
    <source>
        <dbReference type="Proteomes" id="UP000002805"/>
    </source>
</evidence>
<dbReference type="InterPro" id="IPR051082">
    <property type="entry name" value="Pentapeptide-BTB/POZ_domain"/>
</dbReference>
<dbReference type="PANTHER" id="PTHR14136:SF17">
    <property type="entry name" value="BTB_POZ DOMAIN-CONTAINING PROTEIN KCTD9"/>
    <property type="match status" value="1"/>
</dbReference>
<protein>
    <submittedName>
        <fullName evidence="2">Pentapeptide repeat-containing protein</fullName>
    </submittedName>
</protein>
<accession>B5HA52</accession>
<keyword evidence="1" id="KW-0472">Membrane</keyword>
<dbReference type="SUPFAM" id="SSF141571">
    <property type="entry name" value="Pentapeptide repeat-like"/>
    <property type="match status" value="1"/>
</dbReference>
<dbReference type="Proteomes" id="UP000002805">
    <property type="component" value="Chromosome"/>
</dbReference>
<evidence type="ECO:0000313" key="2">
    <source>
        <dbReference type="EMBL" id="EDY63713.1"/>
    </source>
</evidence>
<dbReference type="Gene3D" id="2.160.20.80">
    <property type="entry name" value="E3 ubiquitin-protein ligase SopA"/>
    <property type="match status" value="1"/>
</dbReference>
<keyword evidence="1" id="KW-0812">Transmembrane</keyword>
<dbReference type="Pfam" id="PF00805">
    <property type="entry name" value="Pentapeptide"/>
    <property type="match status" value="2"/>
</dbReference>
<name>B5HA52_STRE2</name>
<dbReference type="PANTHER" id="PTHR14136">
    <property type="entry name" value="BTB_POZ DOMAIN-CONTAINING PROTEIN KCTD9"/>
    <property type="match status" value="1"/>
</dbReference>
<sequence length="319" mass="35065">MRDQLRDQAAERRCIASGCWRVDMIRRMKRILQIAALVAVVAGYTFLLWRGPWLIDGSHLRTRELRPADGVVITGFRTTLVAVGAGVIACLGLYYTHHSLQQTRARDQQQAELTREGQVTDRYVEAIKLLSDDHPTQRLGGIYSLERIMRDSEKDHATVVTVLAAFVRQHARLSEVGSGPSQLAEEIQAALTVLGRRPERSEAARLDLRRTNLRGADLSHARLERARLAGCDLSQADLREINLDNAWLPRANLTGSTLTKATLSGANLRGANLTGAELSGVRLRGTDLRGADLSAARGHSVEQIGAALTDDTTRLPRSA</sequence>
<gene>
    <name evidence="2" type="ORF">SSDG_02132</name>
</gene>
<dbReference type="HOGENOM" id="CLU_863084_0_0_11"/>
<dbReference type="InterPro" id="IPR001646">
    <property type="entry name" value="5peptide_repeat"/>
</dbReference>
<feature type="transmembrane region" description="Helical" evidence="1">
    <location>
        <begin position="31"/>
        <end position="51"/>
    </location>
</feature>
<feature type="transmembrane region" description="Helical" evidence="1">
    <location>
        <begin position="71"/>
        <end position="96"/>
    </location>
</feature>
<organism evidence="2 3">
    <name type="scientific">Streptomyces pristinaespiralis (strain ATCC 25486 / DSM 40338 / CBS 914.69 / JCM 4507 / KCC S-0507 / NBRC 13074 / NRRL 2958 / 5647)</name>
    <dbReference type="NCBI Taxonomy" id="457429"/>
    <lineage>
        <taxon>Bacteria</taxon>
        <taxon>Bacillati</taxon>
        <taxon>Actinomycetota</taxon>
        <taxon>Actinomycetes</taxon>
        <taxon>Kitasatosporales</taxon>
        <taxon>Streptomycetaceae</taxon>
        <taxon>Streptomyces</taxon>
    </lineage>
</organism>
<keyword evidence="3" id="KW-1185">Reference proteome</keyword>